<dbReference type="Gene3D" id="3.30.930.10">
    <property type="entry name" value="Bira Bifunctional Protein, Domain 2"/>
    <property type="match status" value="1"/>
</dbReference>
<dbReference type="Proteomes" id="UP000190896">
    <property type="component" value="Unassembled WGS sequence"/>
</dbReference>
<comment type="caution">
    <text evidence="7">The sequence shown here is derived from an EMBL/GenBank/DDBJ whole genome shotgun (WGS) entry which is preliminary data.</text>
</comment>
<dbReference type="AlphaFoldDB" id="A0A1T2KQL9"/>
<dbReference type="NCBIfam" id="TIGR00462">
    <property type="entry name" value="genX"/>
    <property type="match status" value="1"/>
</dbReference>
<evidence type="ECO:0000313" key="8">
    <source>
        <dbReference type="Proteomes" id="UP000190896"/>
    </source>
</evidence>
<dbReference type="Pfam" id="PF00152">
    <property type="entry name" value="tRNA-synt_2"/>
    <property type="match status" value="1"/>
</dbReference>
<gene>
    <name evidence="7" type="ORF">BOW51_11630</name>
</gene>
<dbReference type="GO" id="GO:0006430">
    <property type="term" value="P:lysyl-tRNA aminoacylation"/>
    <property type="evidence" value="ECO:0007669"/>
    <property type="project" value="InterPro"/>
</dbReference>
<name>A0A1T2KQL9_9GAMM</name>
<dbReference type="GO" id="GO:0005524">
    <property type="term" value="F:ATP binding"/>
    <property type="evidence" value="ECO:0007669"/>
    <property type="project" value="UniProtKB-KW"/>
</dbReference>
<feature type="domain" description="Aminoacyl-transfer RNA synthetases class-II family profile" evidence="6">
    <location>
        <begin position="18"/>
        <end position="325"/>
    </location>
</feature>
<keyword evidence="4" id="KW-0067">ATP-binding</keyword>
<protein>
    <submittedName>
        <fullName evidence="7">EF-P lysine aminoacylase GenX</fullName>
    </submittedName>
</protein>
<dbReference type="FunFam" id="3.30.930.10:FF:000017">
    <property type="entry name" value="Elongation factor P--(R)-beta-lysine ligase"/>
    <property type="match status" value="1"/>
</dbReference>
<dbReference type="PRINTS" id="PR00982">
    <property type="entry name" value="TRNASYNTHLYS"/>
</dbReference>
<evidence type="ECO:0000256" key="5">
    <source>
        <dbReference type="ARBA" id="ARBA00052794"/>
    </source>
</evidence>
<dbReference type="PANTHER" id="PTHR42918">
    <property type="entry name" value="LYSYL-TRNA SYNTHETASE"/>
    <property type="match status" value="1"/>
</dbReference>
<dbReference type="SUPFAM" id="SSF55681">
    <property type="entry name" value="Class II aaRS and biotin synthetases"/>
    <property type="match status" value="1"/>
</dbReference>
<keyword evidence="3" id="KW-0547">Nucleotide-binding</keyword>
<dbReference type="GO" id="GO:0000049">
    <property type="term" value="F:tRNA binding"/>
    <property type="evidence" value="ECO:0007669"/>
    <property type="project" value="TreeGrafter"/>
</dbReference>
<sequence length="329" mass="36499">MTVTSTGNWQPTASLDRLRARANLLDDIRGFFRQAGVLEVETPACSVFATTDPALDCMTSSYTGPGAADGRALYLHTSPEFPMKRLLAAGSGAIYQICKVFRDGEAGRLHNPEFTLLEWYRPGFDHHLLMDEVERMVCSLLDGNCETERSSYGEVFDKYLALDPHRATADELRQCALQQQVPGAESIELPGRDAWLDLLMSHCIEPQLGRNGLCFVYDYPASQASLACIRHDDPPVAERFELYMDGLELANGFHELADAAEQRKRFERDLEKRAESGKPMVPMDEHLLAALENGLPPCAGVALGIDRLLMRLTGASHLDEVLAFPLDRA</sequence>
<dbReference type="InterPro" id="IPR004525">
    <property type="entry name" value="EpmA"/>
</dbReference>
<evidence type="ECO:0000313" key="7">
    <source>
        <dbReference type="EMBL" id="OOZ35165.1"/>
    </source>
</evidence>
<dbReference type="InterPro" id="IPR006195">
    <property type="entry name" value="aa-tRNA-synth_II"/>
</dbReference>
<dbReference type="InterPro" id="IPR045864">
    <property type="entry name" value="aa-tRNA-synth_II/BPL/LPL"/>
</dbReference>
<dbReference type="GO" id="GO:0005829">
    <property type="term" value="C:cytosol"/>
    <property type="evidence" value="ECO:0007669"/>
    <property type="project" value="TreeGrafter"/>
</dbReference>
<dbReference type="PROSITE" id="PS50862">
    <property type="entry name" value="AA_TRNA_LIGASE_II"/>
    <property type="match status" value="1"/>
</dbReference>
<dbReference type="InterPro" id="IPR018149">
    <property type="entry name" value="Lys-tRNA-synth_II_C"/>
</dbReference>
<comment type="subunit">
    <text evidence="1">Homodimer.</text>
</comment>
<dbReference type="EMBL" id="MPRJ01000098">
    <property type="protein sequence ID" value="OOZ35165.1"/>
    <property type="molecule type" value="Genomic_DNA"/>
</dbReference>
<proteinExistence type="predicted"/>
<dbReference type="GO" id="GO:0004824">
    <property type="term" value="F:lysine-tRNA ligase activity"/>
    <property type="evidence" value="ECO:0007669"/>
    <property type="project" value="InterPro"/>
</dbReference>
<keyword evidence="8" id="KW-1185">Reference proteome</keyword>
<dbReference type="NCBIfam" id="NF006828">
    <property type="entry name" value="PRK09350.1"/>
    <property type="match status" value="1"/>
</dbReference>
<evidence type="ECO:0000259" key="6">
    <source>
        <dbReference type="PROSITE" id="PS50862"/>
    </source>
</evidence>
<reference evidence="7 8" key="1">
    <citation type="submission" date="2016-11" db="EMBL/GenBank/DDBJ databases">
        <title>Mixed transmission modes and dynamic genome evolution in an obligate animal-bacterial symbiosis.</title>
        <authorList>
            <person name="Russell S.L."/>
            <person name="Corbett-Detig R.B."/>
            <person name="Cavanaugh C.M."/>
        </authorList>
    </citation>
    <scope>NUCLEOTIDE SEQUENCE [LARGE SCALE GENOMIC DNA]</scope>
    <source>
        <strain evidence="7">Se-Cadez</strain>
    </source>
</reference>
<dbReference type="PANTHER" id="PTHR42918:SF6">
    <property type="entry name" value="ELONGATION FACTOR P--(R)-BETA-LYSINE LIGASE"/>
    <property type="match status" value="1"/>
</dbReference>
<organism evidence="7 8">
    <name type="scientific">Solemya velesiana gill symbiont</name>
    <dbReference type="NCBI Taxonomy" id="1918948"/>
    <lineage>
        <taxon>Bacteria</taxon>
        <taxon>Pseudomonadati</taxon>
        <taxon>Pseudomonadota</taxon>
        <taxon>Gammaproteobacteria</taxon>
        <taxon>sulfur-oxidizing symbionts</taxon>
    </lineage>
</organism>
<comment type="catalytic activity">
    <reaction evidence="5">
        <text>D-beta-lysine + L-lysyl-[protein] + ATP = N(6)-((3R)-3,6-diaminohexanoyl)-L-lysyl-[protein] + AMP + diphosphate + H(+)</text>
        <dbReference type="Rhea" id="RHEA:83435"/>
        <dbReference type="Rhea" id="RHEA-COMP:9752"/>
        <dbReference type="Rhea" id="RHEA-COMP:20131"/>
        <dbReference type="ChEBI" id="CHEBI:15378"/>
        <dbReference type="ChEBI" id="CHEBI:29969"/>
        <dbReference type="ChEBI" id="CHEBI:30616"/>
        <dbReference type="ChEBI" id="CHEBI:33019"/>
        <dbReference type="ChEBI" id="CHEBI:84138"/>
        <dbReference type="ChEBI" id="CHEBI:156053"/>
        <dbReference type="ChEBI" id="CHEBI:456215"/>
    </reaction>
    <physiologicalReaction direction="left-to-right" evidence="5">
        <dbReference type="Rhea" id="RHEA:83436"/>
    </physiologicalReaction>
</comment>
<evidence type="ECO:0000256" key="1">
    <source>
        <dbReference type="ARBA" id="ARBA00011738"/>
    </source>
</evidence>
<evidence type="ECO:0000256" key="3">
    <source>
        <dbReference type="ARBA" id="ARBA00022741"/>
    </source>
</evidence>
<dbReference type="OrthoDB" id="9802326at2"/>
<evidence type="ECO:0000256" key="4">
    <source>
        <dbReference type="ARBA" id="ARBA00022840"/>
    </source>
</evidence>
<accession>A0A1T2KQL9</accession>
<evidence type="ECO:0000256" key="2">
    <source>
        <dbReference type="ARBA" id="ARBA00022598"/>
    </source>
</evidence>
<keyword evidence="2" id="KW-0436">Ligase</keyword>
<dbReference type="InterPro" id="IPR004364">
    <property type="entry name" value="Aa-tRNA-synt_II"/>
</dbReference>